<dbReference type="InterPro" id="IPR029044">
    <property type="entry name" value="Nucleotide-diphossugar_trans"/>
</dbReference>
<dbReference type="SUPFAM" id="SSF53448">
    <property type="entry name" value="Nucleotide-diphospho-sugar transferases"/>
    <property type="match status" value="2"/>
</dbReference>
<feature type="domain" description="Glycosyltransferase 2-like" evidence="2">
    <location>
        <begin position="16"/>
        <end position="113"/>
    </location>
</feature>
<name>A0ABT8LC86_9BACT</name>
<organism evidence="3 4">
    <name type="scientific">Agaribacillus aureus</name>
    <dbReference type="NCBI Taxonomy" id="3051825"/>
    <lineage>
        <taxon>Bacteria</taxon>
        <taxon>Pseudomonadati</taxon>
        <taxon>Bacteroidota</taxon>
        <taxon>Cytophagia</taxon>
        <taxon>Cytophagales</taxon>
        <taxon>Splendidivirgaceae</taxon>
        <taxon>Agaribacillus</taxon>
    </lineage>
</organism>
<evidence type="ECO:0000313" key="4">
    <source>
        <dbReference type="Proteomes" id="UP001172083"/>
    </source>
</evidence>
<comment type="caution">
    <text evidence="3">The sequence shown here is derived from an EMBL/GenBank/DDBJ whole genome shotgun (WGS) entry which is preliminary data.</text>
</comment>
<dbReference type="Gene3D" id="3.90.550.10">
    <property type="entry name" value="Spore Coat Polysaccharide Biosynthesis Protein SpsA, Chain A"/>
    <property type="match status" value="2"/>
</dbReference>
<keyword evidence="3" id="KW-0808">Transferase</keyword>
<dbReference type="InterPro" id="IPR001173">
    <property type="entry name" value="Glyco_trans_2-like"/>
</dbReference>
<reference evidence="3" key="1">
    <citation type="submission" date="2023-06" db="EMBL/GenBank/DDBJ databases">
        <title>Genomic of Agaribacillus aureum.</title>
        <authorList>
            <person name="Wang G."/>
        </authorList>
    </citation>
    <scope>NUCLEOTIDE SEQUENCE</scope>
    <source>
        <strain evidence="3">BMA12</strain>
    </source>
</reference>
<dbReference type="Proteomes" id="UP001172083">
    <property type="component" value="Unassembled WGS sequence"/>
</dbReference>
<evidence type="ECO:0000256" key="1">
    <source>
        <dbReference type="ARBA" id="ARBA00038494"/>
    </source>
</evidence>
<protein>
    <submittedName>
        <fullName evidence="3">Glycosyltransferase</fullName>
        <ecNumber evidence="3">2.4.-.-</ecNumber>
    </submittedName>
</protein>
<evidence type="ECO:0000259" key="2">
    <source>
        <dbReference type="Pfam" id="PF00535"/>
    </source>
</evidence>
<dbReference type="Pfam" id="PF00535">
    <property type="entry name" value="Glycos_transf_2"/>
    <property type="match status" value="2"/>
</dbReference>
<dbReference type="CDD" id="cd02511">
    <property type="entry name" value="Beta4Glucosyltransferase"/>
    <property type="match status" value="1"/>
</dbReference>
<dbReference type="EMBL" id="JAUJEB010000006">
    <property type="protein sequence ID" value="MDN5215397.1"/>
    <property type="molecule type" value="Genomic_DNA"/>
</dbReference>
<accession>A0ABT8LC86</accession>
<keyword evidence="3" id="KW-0328">Glycosyltransferase</keyword>
<proteinExistence type="inferred from homology"/>
<dbReference type="EC" id="2.4.-.-" evidence="3"/>
<dbReference type="PANTHER" id="PTHR43630:SF2">
    <property type="entry name" value="GLYCOSYLTRANSFERASE"/>
    <property type="match status" value="1"/>
</dbReference>
<evidence type="ECO:0000313" key="3">
    <source>
        <dbReference type="EMBL" id="MDN5215397.1"/>
    </source>
</evidence>
<sequence length="531" mass="61478">MKKFPSVSLIINNIRPQALELALLSVIEQKCLPNEIIIADPNSPENTKIIISDYQERFSIPLKHVYKTNPDPTQTAILNESIRNASFEYIIQISSDIILHPHYILDHLESARPMSFAAGCGIRINKKLSQHLLTNKPPRLLNFSAVSKERLKALHLKYMSKLLCKPGLNVLNARGQITAFWKQDFVKVNGYNEEINDPAKKDAELAVRFLNNGIRNRTLKFAAIQHQLYPEKTGLENPPVSDPTIEETINKKVKYCQKGLIDLGDKQAEAEFRQLQQGKISATIITFNEEKNIETCLKSLEGIADEIIVVDSHSKDETENICKQYRTTFIKRPFEGHIQQKQFALSQAKHQYILSLDADEYLTQELRNSIQGIKNNLAYHAYSMNRRNYYRGKNINHAGWYPDKRVRLFNKDKARWGGENPHDVIVLDNPTYTLHLQGDLHHNTLDTLEEHKRQTDNYAKIAARYKFEHGRHKKTALLKMLFSPLSKFLRMYVLKLGFLDGGFGLRICYEEFRCTHKKYRLLLDMYKNQEK</sequence>
<dbReference type="GO" id="GO:0016757">
    <property type="term" value="F:glycosyltransferase activity"/>
    <property type="evidence" value="ECO:0007669"/>
    <property type="project" value="UniProtKB-KW"/>
</dbReference>
<feature type="domain" description="Glycosyltransferase 2-like" evidence="2">
    <location>
        <begin position="281"/>
        <end position="419"/>
    </location>
</feature>
<dbReference type="PANTHER" id="PTHR43630">
    <property type="entry name" value="POLY-BETA-1,6-N-ACETYL-D-GLUCOSAMINE SYNTHASE"/>
    <property type="match status" value="1"/>
</dbReference>
<gene>
    <name evidence="3" type="ORF">QQ020_25180</name>
</gene>
<dbReference type="RefSeq" id="WP_346760730.1">
    <property type="nucleotide sequence ID" value="NZ_JAUJEB010000006.1"/>
</dbReference>
<comment type="similarity">
    <text evidence="1">Belongs to the glycosyltransferase 2 family. WaaE/KdtX subfamily.</text>
</comment>
<keyword evidence="4" id="KW-1185">Reference proteome</keyword>